<reference evidence="2 3" key="1">
    <citation type="submission" date="2016-08" db="EMBL/GenBank/DDBJ databases">
        <title>A Parts List for Fungal Cellulosomes Revealed by Comparative Genomics.</title>
        <authorList>
            <consortium name="DOE Joint Genome Institute"/>
            <person name="Haitjema C.H."/>
            <person name="Gilmore S.P."/>
            <person name="Henske J.K."/>
            <person name="Solomon K.V."/>
            <person name="De Groot R."/>
            <person name="Kuo A."/>
            <person name="Mondo S.J."/>
            <person name="Salamov A.A."/>
            <person name="Labutti K."/>
            <person name="Zhao Z."/>
            <person name="Chiniquy J."/>
            <person name="Barry K."/>
            <person name="Brewer H.M."/>
            <person name="Purvine S.O."/>
            <person name="Wright A.T."/>
            <person name="Boxma B."/>
            <person name="Van Alen T."/>
            <person name="Hackstein J.H."/>
            <person name="Baker S.E."/>
            <person name="Grigoriev I.V."/>
            <person name="O'Malley M.A."/>
        </authorList>
    </citation>
    <scope>NUCLEOTIDE SEQUENCE [LARGE SCALE GENOMIC DNA]</scope>
    <source>
        <strain evidence="2 3">G1</strain>
    </source>
</reference>
<accession>A0A1Y2CD52</accession>
<evidence type="ECO:0000313" key="3">
    <source>
        <dbReference type="Proteomes" id="UP000193920"/>
    </source>
</evidence>
<dbReference type="Proteomes" id="UP000193920">
    <property type="component" value="Unassembled WGS sequence"/>
</dbReference>
<comment type="caution">
    <text evidence="2">The sequence shown here is derived from an EMBL/GenBank/DDBJ whole genome shotgun (WGS) entry which is preliminary data.</text>
</comment>
<organism evidence="2 3">
    <name type="scientific">Neocallimastix californiae</name>
    <dbReference type="NCBI Taxonomy" id="1754190"/>
    <lineage>
        <taxon>Eukaryota</taxon>
        <taxon>Fungi</taxon>
        <taxon>Fungi incertae sedis</taxon>
        <taxon>Chytridiomycota</taxon>
        <taxon>Chytridiomycota incertae sedis</taxon>
        <taxon>Neocallimastigomycetes</taxon>
        <taxon>Neocallimastigales</taxon>
        <taxon>Neocallimastigaceae</taxon>
        <taxon>Neocallimastix</taxon>
    </lineage>
</organism>
<sequence length="187" mass="22466">MVSLNSENIITFYDKEFISNHESSFYMEKNITNSDFIILDENDKILYKMKYHYLKNCVELYDSNNSKILHVKPNAYLSSTEYDIKFIKYNKQKRIIFKYNLKDIPTPSFKAEFINEETGEEDFLEIYCESRSPSCFYIYHLNKKDNEQPICKILYQSTKSKIEIAGNVDYTLIFMIVDYIRRTNRFI</sequence>
<name>A0A1Y2CD52_9FUNG</name>
<evidence type="ECO:0008006" key="4">
    <source>
        <dbReference type="Google" id="ProtNLM"/>
    </source>
</evidence>
<dbReference type="Gene3D" id="2.40.160.200">
    <property type="entry name" value="LURP1-related"/>
    <property type="match status" value="1"/>
</dbReference>
<proteinExistence type="inferred from homology"/>
<evidence type="ECO:0000256" key="1">
    <source>
        <dbReference type="ARBA" id="ARBA00005437"/>
    </source>
</evidence>
<dbReference type="AlphaFoldDB" id="A0A1Y2CD52"/>
<dbReference type="InterPro" id="IPR007612">
    <property type="entry name" value="LOR"/>
</dbReference>
<dbReference type="InterPro" id="IPR025659">
    <property type="entry name" value="Tubby-like_C"/>
</dbReference>
<dbReference type="Pfam" id="PF04525">
    <property type="entry name" value="LOR"/>
    <property type="match status" value="1"/>
</dbReference>
<protein>
    <recommendedName>
        <fullName evidence="4">Tubby C-terminal domain-containing protein</fullName>
    </recommendedName>
</protein>
<evidence type="ECO:0000313" key="2">
    <source>
        <dbReference type="EMBL" id="ORY44980.1"/>
    </source>
</evidence>
<keyword evidence="3" id="KW-1185">Reference proteome</keyword>
<dbReference type="SUPFAM" id="SSF54518">
    <property type="entry name" value="Tubby C-terminal domain-like"/>
    <property type="match status" value="1"/>
</dbReference>
<comment type="similarity">
    <text evidence="1">Belongs to the LOR family.</text>
</comment>
<gene>
    <name evidence="2" type="ORF">LY90DRAFT_703597</name>
</gene>
<dbReference type="EMBL" id="MCOG01000112">
    <property type="protein sequence ID" value="ORY44980.1"/>
    <property type="molecule type" value="Genomic_DNA"/>
</dbReference>
<dbReference type="InterPro" id="IPR038595">
    <property type="entry name" value="LOR_sf"/>
</dbReference>